<dbReference type="InterPro" id="IPR000551">
    <property type="entry name" value="MerR-type_HTH_dom"/>
</dbReference>
<dbReference type="OrthoDB" id="9802944at2"/>
<dbReference type="GO" id="GO:0003677">
    <property type="term" value="F:DNA binding"/>
    <property type="evidence" value="ECO:0007669"/>
    <property type="project" value="UniProtKB-KW"/>
</dbReference>
<accession>A0A2S3V267</accession>
<dbReference type="CDD" id="cd04785">
    <property type="entry name" value="HTH_CadR-PbrR-like"/>
    <property type="match status" value="1"/>
</dbReference>
<dbReference type="PROSITE" id="PS00552">
    <property type="entry name" value="HTH_MERR_1"/>
    <property type="match status" value="1"/>
</dbReference>
<dbReference type="EMBL" id="PPCN01000001">
    <property type="protein sequence ID" value="POF34072.1"/>
    <property type="molecule type" value="Genomic_DNA"/>
</dbReference>
<dbReference type="Pfam" id="PF13411">
    <property type="entry name" value="MerR_1"/>
    <property type="match status" value="1"/>
</dbReference>
<name>A0A2S3V267_9HYPH</name>
<evidence type="ECO:0000256" key="1">
    <source>
        <dbReference type="ARBA" id="ARBA00023125"/>
    </source>
</evidence>
<sequence>MDFSIGDLAKRTGVKVPTIRYYEKEGLLDVPLRTEGNQRRYRAADLDRLGFIRHCRDLGLPMPAIRDLIELGQHPDKPCREADRIAATQLQSVRERIAHLRKLEAELVRIAASCQGAHTVTDCNVLKAFGDHSLCRDDHHKPIKT</sequence>
<dbReference type="InterPro" id="IPR047057">
    <property type="entry name" value="MerR_fam"/>
</dbReference>
<evidence type="ECO:0000259" key="2">
    <source>
        <dbReference type="PROSITE" id="PS50937"/>
    </source>
</evidence>
<dbReference type="PROSITE" id="PS50937">
    <property type="entry name" value="HTH_MERR_2"/>
    <property type="match status" value="1"/>
</dbReference>
<dbReference type="PANTHER" id="PTHR30204:SF92">
    <property type="entry name" value="HTH-TYPE TRANSCRIPTIONAL REGULATOR ZNTR"/>
    <property type="match status" value="1"/>
</dbReference>
<keyword evidence="1 3" id="KW-0238">DNA-binding</keyword>
<evidence type="ECO:0000313" key="4">
    <source>
        <dbReference type="Proteomes" id="UP000236959"/>
    </source>
</evidence>
<organism evidence="3 4">
    <name type="scientific">Roseibium marinum</name>
    <dbReference type="NCBI Taxonomy" id="281252"/>
    <lineage>
        <taxon>Bacteria</taxon>
        <taxon>Pseudomonadati</taxon>
        <taxon>Pseudomonadota</taxon>
        <taxon>Alphaproteobacteria</taxon>
        <taxon>Hyphomicrobiales</taxon>
        <taxon>Stappiaceae</taxon>
        <taxon>Roseibium</taxon>
    </lineage>
</organism>
<protein>
    <submittedName>
        <fullName evidence="3">DNA-binding transcriptional MerR regulator</fullName>
    </submittedName>
</protein>
<dbReference type="InterPro" id="IPR009061">
    <property type="entry name" value="DNA-bd_dom_put_sf"/>
</dbReference>
<keyword evidence="4" id="KW-1185">Reference proteome</keyword>
<dbReference type="PRINTS" id="PR00040">
    <property type="entry name" value="HTHMERR"/>
</dbReference>
<reference evidence="3 4" key="1">
    <citation type="submission" date="2018-01" db="EMBL/GenBank/DDBJ databases">
        <title>Genomic Encyclopedia of Archaeal and Bacterial Type Strains, Phase II (KMG-II): from individual species to whole genera.</title>
        <authorList>
            <person name="Goeker M."/>
        </authorList>
    </citation>
    <scope>NUCLEOTIDE SEQUENCE [LARGE SCALE GENOMIC DNA]</scope>
    <source>
        <strain evidence="3 4">DSM 17023</strain>
    </source>
</reference>
<dbReference type="SUPFAM" id="SSF46955">
    <property type="entry name" value="Putative DNA-binding domain"/>
    <property type="match status" value="1"/>
</dbReference>
<comment type="caution">
    <text evidence="3">The sequence shown here is derived from an EMBL/GenBank/DDBJ whole genome shotgun (WGS) entry which is preliminary data.</text>
</comment>
<dbReference type="GO" id="GO:0003700">
    <property type="term" value="F:DNA-binding transcription factor activity"/>
    <property type="evidence" value="ECO:0007669"/>
    <property type="project" value="InterPro"/>
</dbReference>
<proteinExistence type="predicted"/>
<dbReference type="RefSeq" id="WP_103220704.1">
    <property type="nucleotide sequence ID" value="NZ_PPCN01000001.1"/>
</dbReference>
<dbReference type="AlphaFoldDB" id="A0A2S3V267"/>
<dbReference type="Proteomes" id="UP000236959">
    <property type="component" value="Unassembled WGS sequence"/>
</dbReference>
<feature type="domain" description="HTH merR-type" evidence="2">
    <location>
        <begin position="1"/>
        <end position="71"/>
    </location>
</feature>
<dbReference type="Gene3D" id="1.10.1660.10">
    <property type="match status" value="1"/>
</dbReference>
<dbReference type="SMART" id="SM00422">
    <property type="entry name" value="HTH_MERR"/>
    <property type="match status" value="1"/>
</dbReference>
<evidence type="ECO:0000313" key="3">
    <source>
        <dbReference type="EMBL" id="POF34072.1"/>
    </source>
</evidence>
<dbReference type="PANTHER" id="PTHR30204">
    <property type="entry name" value="REDOX-CYCLING DRUG-SENSING TRANSCRIPTIONAL ACTIVATOR SOXR"/>
    <property type="match status" value="1"/>
</dbReference>
<gene>
    <name evidence="3" type="ORF">CLV41_101523</name>
</gene>